<evidence type="ECO:0000313" key="1">
    <source>
        <dbReference type="EMBL" id="VEN52931.1"/>
    </source>
</evidence>
<evidence type="ECO:0000313" key="2">
    <source>
        <dbReference type="Proteomes" id="UP000410492"/>
    </source>
</evidence>
<organism evidence="1 2">
    <name type="scientific">Callosobruchus maculatus</name>
    <name type="common">Southern cowpea weevil</name>
    <name type="synonym">Pulse bruchid</name>
    <dbReference type="NCBI Taxonomy" id="64391"/>
    <lineage>
        <taxon>Eukaryota</taxon>
        <taxon>Metazoa</taxon>
        <taxon>Ecdysozoa</taxon>
        <taxon>Arthropoda</taxon>
        <taxon>Hexapoda</taxon>
        <taxon>Insecta</taxon>
        <taxon>Pterygota</taxon>
        <taxon>Neoptera</taxon>
        <taxon>Endopterygota</taxon>
        <taxon>Coleoptera</taxon>
        <taxon>Polyphaga</taxon>
        <taxon>Cucujiformia</taxon>
        <taxon>Chrysomeloidea</taxon>
        <taxon>Chrysomelidae</taxon>
        <taxon>Bruchinae</taxon>
        <taxon>Bruchini</taxon>
        <taxon>Callosobruchus</taxon>
    </lineage>
</organism>
<dbReference type="Proteomes" id="UP000410492">
    <property type="component" value="Unassembled WGS sequence"/>
</dbReference>
<keyword evidence="2" id="KW-1185">Reference proteome</keyword>
<accession>A0A653CYD4</accession>
<proteinExistence type="predicted"/>
<sequence>MRRFQPSLKLNAALGALARLRFSGNRNGVESSVNRLGLTSCVKRDRSQTEETLR</sequence>
<dbReference type="AlphaFoldDB" id="A0A653CYD4"/>
<dbReference type="EMBL" id="CAACVG010009335">
    <property type="protein sequence ID" value="VEN52931.1"/>
    <property type="molecule type" value="Genomic_DNA"/>
</dbReference>
<feature type="non-terminal residue" evidence="1">
    <location>
        <position position="54"/>
    </location>
</feature>
<gene>
    <name evidence="1" type="ORF">CALMAC_LOCUS12898</name>
</gene>
<reference evidence="1 2" key="1">
    <citation type="submission" date="2019-01" db="EMBL/GenBank/DDBJ databases">
        <authorList>
            <person name="Sayadi A."/>
        </authorList>
    </citation>
    <scope>NUCLEOTIDE SEQUENCE [LARGE SCALE GENOMIC DNA]</scope>
</reference>
<dbReference type="OrthoDB" id="786951at2759"/>
<name>A0A653CYD4_CALMS</name>
<protein>
    <submittedName>
        <fullName evidence="1">Uncharacterized protein</fullName>
    </submittedName>
</protein>